<dbReference type="EMBL" id="JRLW01000060">
    <property type="protein sequence ID" value="KGO84977.1"/>
    <property type="molecule type" value="Genomic_DNA"/>
</dbReference>
<dbReference type="AlphaFoldDB" id="A0A0A2LX72"/>
<organism evidence="1 2">
    <name type="scientific">Flavobacterium suncheonense GH29-5 = DSM 17707</name>
    <dbReference type="NCBI Taxonomy" id="1121899"/>
    <lineage>
        <taxon>Bacteria</taxon>
        <taxon>Pseudomonadati</taxon>
        <taxon>Bacteroidota</taxon>
        <taxon>Flavobacteriia</taxon>
        <taxon>Flavobacteriales</taxon>
        <taxon>Flavobacteriaceae</taxon>
        <taxon>Flavobacterium</taxon>
    </lineage>
</organism>
<name>A0A0A2LX72_9FLAO</name>
<accession>A0A0A2LX72</accession>
<sequence length="113" mass="13966">MKNNIDPIEIEEIENYLNYIRPPEEIRDQFDISYRIEKQSVIIFEIRPNWQDQNIKMEIDVVKSTFVKKDNNWKVYWKRADLKWHLYKPNPIVQNLLDFIRLIEKDEYGCFWG</sequence>
<comment type="caution">
    <text evidence="1">The sequence shown here is derived from an EMBL/GenBank/DDBJ whole genome shotgun (WGS) entry which is preliminary data.</text>
</comment>
<dbReference type="Proteomes" id="UP000030121">
    <property type="component" value="Unassembled WGS sequence"/>
</dbReference>
<dbReference type="RefSeq" id="WP_026981029.1">
    <property type="nucleotide sequence ID" value="NZ_AUCZ01000044.1"/>
</dbReference>
<gene>
    <name evidence="1" type="ORF">Q764_14280</name>
</gene>
<reference evidence="1 2" key="1">
    <citation type="submission" date="2013-09" db="EMBL/GenBank/DDBJ databases">
        <authorList>
            <person name="Zeng Z."/>
            <person name="Chen C."/>
        </authorList>
    </citation>
    <scope>NUCLEOTIDE SEQUENCE [LARGE SCALE GENOMIC DNA]</scope>
    <source>
        <strain evidence="1 2">GH29-5</strain>
    </source>
</reference>
<proteinExistence type="predicted"/>
<dbReference type="InterPro" id="IPR021388">
    <property type="entry name" value="DUF3024"/>
</dbReference>
<keyword evidence="2" id="KW-1185">Reference proteome</keyword>
<evidence type="ECO:0008006" key="3">
    <source>
        <dbReference type="Google" id="ProtNLM"/>
    </source>
</evidence>
<dbReference type="eggNOG" id="ENOG5032TDX">
    <property type="taxonomic scope" value="Bacteria"/>
</dbReference>
<evidence type="ECO:0000313" key="1">
    <source>
        <dbReference type="EMBL" id="KGO84977.1"/>
    </source>
</evidence>
<dbReference type="Pfam" id="PF11225">
    <property type="entry name" value="DUF3024"/>
    <property type="match status" value="1"/>
</dbReference>
<protein>
    <recommendedName>
        <fullName evidence="3">DUF3024 domain-containing protein</fullName>
    </recommendedName>
</protein>
<evidence type="ECO:0000313" key="2">
    <source>
        <dbReference type="Proteomes" id="UP000030121"/>
    </source>
</evidence>
<dbReference type="STRING" id="1121899.GCA_000430025_02748"/>
<dbReference type="OrthoDB" id="1362002at2"/>